<keyword evidence="8" id="KW-1185">Reference proteome</keyword>
<reference evidence="7 8" key="1">
    <citation type="submission" date="2018-10" db="EMBL/GenBank/DDBJ databases">
        <authorList>
            <consortium name="Pathogen Informatics"/>
        </authorList>
    </citation>
    <scope>NUCLEOTIDE SEQUENCE [LARGE SCALE GENOMIC DNA]</scope>
</reference>
<dbReference type="GO" id="GO:0016787">
    <property type="term" value="F:hydrolase activity"/>
    <property type="evidence" value="ECO:0007669"/>
    <property type="project" value="UniProtKB-KW"/>
</dbReference>
<keyword evidence="1 6" id="KW-0378">Hydrolase</keyword>
<dbReference type="OrthoDB" id="416777at2759"/>
<evidence type="ECO:0000313" key="8">
    <source>
        <dbReference type="Proteomes" id="UP000267029"/>
    </source>
</evidence>
<dbReference type="STRING" id="53468.A0A158QT86"/>
<organism evidence="7 8">
    <name type="scientific">Mesocestoides corti</name>
    <name type="common">Flatworm</name>
    <dbReference type="NCBI Taxonomy" id="53468"/>
    <lineage>
        <taxon>Eukaryota</taxon>
        <taxon>Metazoa</taxon>
        <taxon>Spiralia</taxon>
        <taxon>Lophotrochozoa</taxon>
        <taxon>Platyhelminthes</taxon>
        <taxon>Cestoda</taxon>
        <taxon>Eucestoda</taxon>
        <taxon>Cyclophyllidea</taxon>
        <taxon>Mesocestoididae</taxon>
        <taxon>Mesocestoides</taxon>
    </lineage>
</organism>
<comment type="catalytic activity">
    <reaction evidence="5 6">
        <text>queuosine 5'-phosphate + H2O = queuine + D-ribose 5-phosphate</text>
        <dbReference type="Rhea" id="RHEA:75387"/>
        <dbReference type="ChEBI" id="CHEBI:15377"/>
        <dbReference type="ChEBI" id="CHEBI:17433"/>
        <dbReference type="ChEBI" id="CHEBI:78346"/>
        <dbReference type="ChEBI" id="CHEBI:194371"/>
    </reaction>
    <physiologicalReaction direction="left-to-right" evidence="5 6">
        <dbReference type="Rhea" id="RHEA:75388"/>
    </physiologicalReaction>
</comment>
<dbReference type="AlphaFoldDB" id="A0A158QT86"/>
<comment type="function">
    <text evidence="6">Catalyzes the hydrolysis of queuosine 5'-phosphate, releasing the nucleobase queuine (q). Is required for salvage of queuine from exogenous queuosine (Q) that is imported and then converted to queuosine 5'-phosphate intracellularly.</text>
</comment>
<sequence>MELTPRESALFISEHSDHVKINRSAIPAVAQKLFDNLKSGVFGSSWDDHPMHPKAVGPSTVNWYVVLCFYCDRLGIVWADVEIFLIDSLNFSFWTDENIPKYVVTFRGTPHTGYMALCAAINRALEEGKNLLDANVLASLTLDDARSIFRSDDPNVEIPLLETRLQIMREHASTLLSDYSGCFTKCIEACHGSAAKLLKLVCEKFPSFSDKAVYKGRNVTFYKRGQILIADLWLAFKGESYGHFDDIDSLTAFADYRVPQVLAYFGVLHYDDELMQKLLKKEHLESGSVWEVEIRGACLEAVELIVQKTRELFAEAGDERTRCNSILADNFLWLYRRQFASEVEECMPMHRTRCIYY</sequence>
<protein>
    <recommendedName>
        <fullName evidence="3 6">Queuosine 5'-phosphate N-glycosylase/hydrolase</fullName>
        <ecNumber evidence="6">3.2.2.-</ecNumber>
    </recommendedName>
    <alternativeName>
        <fullName evidence="4 6">Queuosine-nucleotide N-glycosylase/hydrolase</fullName>
    </alternativeName>
</protein>
<proteinExistence type="inferred from homology"/>
<evidence type="ECO:0000256" key="5">
    <source>
        <dbReference type="ARBA" id="ARBA00048204"/>
    </source>
</evidence>
<evidence type="ECO:0000256" key="2">
    <source>
        <dbReference type="ARBA" id="ARBA00035119"/>
    </source>
</evidence>
<evidence type="ECO:0000256" key="3">
    <source>
        <dbReference type="ARBA" id="ARBA00035306"/>
    </source>
</evidence>
<evidence type="ECO:0000256" key="1">
    <source>
        <dbReference type="ARBA" id="ARBA00022801"/>
    </source>
</evidence>
<dbReference type="Pfam" id="PF10343">
    <property type="entry name" value="Q_salvage"/>
    <property type="match status" value="1"/>
</dbReference>
<comment type="similarity">
    <text evidence="2 6">Belongs to the QNG1 protein family.</text>
</comment>
<evidence type="ECO:0000313" key="7">
    <source>
        <dbReference type="EMBL" id="VDD76342.1"/>
    </source>
</evidence>
<dbReference type="PANTHER" id="PTHR21314:SF0">
    <property type="entry name" value="QUEUOSINE 5'-PHOSPHATE N-GLYCOSYLASE_HYDROLASE"/>
    <property type="match status" value="1"/>
</dbReference>
<name>A0A158QT86_MESCO</name>
<dbReference type="PANTHER" id="PTHR21314">
    <property type="entry name" value="QUEUOSINE 5'-PHOSPHATE N-GLYCOSYLASE_HYDROLASE-RELATED"/>
    <property type="match status" value="1"/>
</dbReference>
<dbReference type="EMBL" id="UXSR01000373">
    <property type="protein sequence ID" value="VDD76342.1"/>
    <property type="molecule type" value="Genomic_DNA"/>
</dbReference>
<gene>
    <name evidence="7" type="ORF">MCOS_LOCUS2345</name>
</gene>
<evidence type="ECO:0000256" key="4">
    <source>
        <dbReference type="ARBA" id="ARBA00035393"/>
    </source>
</evidence>
<dbReference type="EC" id="3.2.2.-" evidence="6"/>
<accession>A0A158QT86</accession>
<evidence type="ECO:0000256" key="6">
    <source>
        <dbReference type="RuleBase" id="RU365002"/>
    </source>
</evidence>
<dbReference type="Proteomes" id="UP000267029">
    <property type="component" value="Unassembled WGS sequence"/>
</dbReference>
<dbReference type="InterPro" id="IPR019438">
    <property type="entry name" value="Q_salvage"/>
</dbReference>
<dbReference type="GO" id="GO:0006400">
    <property type="term" value="P:tRNA modification"/>
    <property type="evidence" value="ECO:0007669"/>
    <property type="project" value="TreeGrafter"/>
</dbReference>